<dbReference type="AlphaFoldDB" id="A0A1M7IR13"/>
<organism evidence="1 2">
    <name type="scientific">Caldanaerovirga acetigignens</name>
    <dbReference type="NCBI Taxonomy" id="447595"/>
    <lineage>
        <taxon>Bacteria</taxon>
        <taxon>Bacillati</taxon>
        <taxon>Bacillota</taxon>
        <taxon>Clostridia</taxon>
        <taxon>Thermosediminibacterales</taxon>
        <taxon>Thermosediminibacteraceae</taxon>
        <taxon>Caldanaerovirga</taxon>
    </lineage>
</organism>
<reference evidence="2" key="1">
    <citation type="submission" date="2016-11" db="EMBL/GenBank/DDBJ databases">
        <authorList>
            <person name="Varghese N."/>
            <person name="Submissions S."/>
        </authorList>
    </citation>
    <scope>NUCLEOTIDE SEQUENCE [LARGE SCALE GENOMIC DNA]</scope>
    <source>
        <strain evidence="2">DSM 18802</strain>
    </source>
</reference>
<dbReference type="Proteomes" id="UP000184375">
    <property type="component" value="Unassembled WGS sequence"/>
</dbReference>
<sequence length="102" mass="11890">METGNDVITHDLVHLGYERATLALSHIFDEMLDDLSVRPQVRRVLYRHALGENAYEEGIYPDKVKRAIDLLLGRAVIEKTARGSYVFVEPMFQQYILEQFRH</sequence>
<evidence type="ECO:0000313" key="2">
    <source>
        <dbReference type="Proteomes" id="UP000184375"/>
    </source>
</evidence>
<accession>A0A1M7IR13</accession>
<dbReference type="EMBL" id="FRCR01000005">
    <property type="protein sequence ID" value="SHM43125.1"/>
    <property type="molecule type" value="Genomic_DNA"/>
</dbReference>
<evidence type="ECO:0000313" key="1">
    <source>
        <dbReference type="EMBL" id="SHM43125.1"/>
    </source>
</evidence>
<dbReference type="RefSeq" id="WP_188092873.1">
    <property type="nucleotide sequence ID" value="NZ_FRCR01000005.1"/>
</dbReference>
<protein>
    <submittedName>
        <fullName evidence="1">Uncharacterized protein</fullName>
    </submittedName>
</protein>
<proteinExistence type="predicted"/>
<gene>
    <name evidence="1" type="ORF">SAMN05660826_01001</name>
</gene>
<dbReference type="STRING" id="447595.SAMN05660826_01001"/>
<name>A0A1M7IR13_9FIRM</name>
<keyword evidence="2" id="KW-1185">Reference proteome</keyword>